<dbReference type="GO" id="GO:1901137">
    <property type="term" value="P:carbohydrate derivative biosynthetic process"/>
    <property type="evidence" value="ECO:0007669"/>
    <property type="project" value="UniProtKB-ARBA"/>
</dbReference>
<name>A0AB34WXC1_9ACTO</name>
<dbReference type="Gene3D" id="3.40.50.2000">
    <property type="entry name" value="Glycogen Phosphorylase B"/>
    <property type="match status" value="2"/>
</dbReference>
<dbReference type="InterPro" id="IPR050194">
    <property type="entry name" value="Glycosyltransferase_grp1"/>
</dbReference>
<protein>
    <recommendedName>
        <fullName evidence="3">Glycosyltransferase subfamily 4-like N-terminal domain-containing protein</fullName>
    </recommendedName>
</protein>
<evidence type="ECO:0000259" key="3">
    <source>
        <dbReference type="Pfam" id="PF13439"/>
    </source>
</evidence>
<dbReference type="InterPro" id="IPR028098">
    <property type="entry name" value="Glyco_trans_4-like_N"/>
</dbReference>
<dbReference type="Pfam" id="PF13692">
    <property type="entry name" value="Glyco_trans_1_4"/>
    <property type="match status" value="1"/>
</dbReference>
<reference evidence="4 5" key="1">
    <citation type="submission" date="2016-01" db="EMBL/GenBank/DDBJ databases">
        <authorList>
            <person name="Mitreva M."/>
            <person name="Pepin K.H."/>
            <person name="Mihindukulasuriya K.A."/>
            <person name="Fulton R."/>
            <person name="Fronick C."/>
            <person name="O'Laughlin M."/>
            <person name="Miner T."/>
            <person name="Herter B."/>
            <person name="Rosa B.A."/>
            <person name="Cordes M."/>
            <person name="Tomlinson C."/>
            <person name="Wollam A."/>
            <person name="Palsikar V.B."/>
            <person name="Mardis E.R."/>
            <person name="Wilson R.K."/>
        </authorList>
    </citation>
    <scope>NUCLEOTIDE SEQUENCE [LARGE SCALE GENOMIC DNA]</scope>
    <source>
        <strain evidence="4 5">DNF00696</strain>
    </source>
</reference>
<dbReference type="PANTHER" id="PTHR45947">
    <property type="entry name" value="SULFOQUINOVOSYL TRANSFERASE SQD2"/>
    <property type="match status" value="1"/>
</dbReference>
<dbReference type="Proteomes" id="UP000070572">
    <property type="component" value="Unassembled WGS sequence"/>
</dbReference>
<comment type="caution">
    <text evidence="4">The sequence shown here is derived from an EMBL/GenBank/DDBJ whole genome shotgun (WGS) entry which is preliminary data.</text>
</comment>
<dbReference type="Pfam" id="PF13439">
    <property type="entry name" value="Glyco_transf_4"/>
    <property type="match status" value="1"/>
</dbReference>
<dbReference type="EMBL" id="LSDN01000023">
    <property type="protein sequence ID" value="KXB79677.1"/>
    <property type="molecule type" value="Genomic_DNA"/>
</dbReference>
<proteinExistence type="predicted"/>
<accession>A0AB34WXC1</accession>
<feature type="domain" description="Glycosyltransferase subfamily 4-like N-terminal" evidence="3">
    <location>
        <begin position="14"/>
        <end position="188"/>
    </location>
</feature>
<dbReference type="AlphaFoldDB" id="A0AB34WXC1"/>
<dbReference type="SUPFAM" id="SSF53756">
    <property type="entry name" value="UDP-Glycosyltransferase/glycogen phosphorylase"/>
    <property type="match status" value="1"/>
</dbReference>
<sequence length="376" mass="41263">MRIGFIVNNYPPHMGGVEQHVHSLALELVKLGHQISVITLADKKIIKSSSSHKKSLDNNSKEESAVRVLRVPCWFNVGDVFSLPTPLGLGKILCAVKRANLDVISVHTRFFPLTWLGVLLGKYLNTPVLLTEHGSDFVINDSPMISFASKVVDYTFGRFALRNATRILGVSPAVSNFVKKLAGVDAKVFFNAVAPPDSLIKRHPPTHLVFIGRLVPGKGWETFIRIAEVLKKDIPGLSATIIGGGVDEQKVRIASPSWIHVTGQIPHSTAIKELAGSTLINPTILSEGFQTTVVETVVNGGRVVGYPEPASTALRESGGPVKIVKRGDEDALLKATRETLLHPEPALSLKVAEIWTWPWRTKEYEVTCRKLIDKYR</sequence>
<dbReference type="PANTHER" id="PTHR45947:SF3">
    <property type="entry name" value="SULFOQUINOVOSYL TRANSFERASE SQD2"/>
    <property type="match status" value="1"/>
</dbReference>
<dbReference type="GO" id="GO:0016757">
    <property type="term" value="F:glycosyltransferase activity"/>
    <property type="evidence" value="ECO:0007669"/>
    <property type="project" value="UniProtKB-KW"/>
</dbReference>
<evidence type="ECO:0000256" key="1">
    <source>
        <dbReference type="ARBA" id="ARBA00022676"/>
    </source>
</evidence>
<keyword evidence="1" id="KW-0328">Glycosyltransferase</keyword>
<keyword evidence="2" id="KW-0808">Transferase</keyword>
<dbReference type="CDD" id="cd03801">
    <property type="entry name" value="GT4_PimA-like"/>
    <property type="match status" value="1"/>
</dbReference>
<gene>
    <name evidence="4" type="ORF">HMPREF1862_01714</name>
</gene>
<organism evidence="4 5">
    <name type="scientific">Varibaculum cambriense</name>
    <dbReference type="NCBI Taxonomy" id="184870"/>
    <lineage>
        <taxon>Bacteria</taxon>
        <taxon>Bacillati</taxon>
        <taxon>Actinomycetota</taxon>
        <taxon>Actinomycetes</taxon>
        <taxon>Actinomycetales</taxon>
        <taxon>Actinomycetaceae</taxon>
        <taxon>Varibaculum</taxon>
    </lineage>
</organism>
<evidence type="ECO:0000313" key="5">
    <source>
        <dbReference type="Proteomes" id="UP000070572"/>
    </source>
</evidence>
<evidence type="ECO:0000313" key="4">
    <source>
        <dbReference type="EMBL" id="KXB79677.1"/>
    </source>
</evidence>
<evidence type="ECO:0000256" key="2">
    <source>
        <dbReference type="ARBA" id="ARBA00022679"/>
    </source>
</evidence>